<feature type="compositionally biased region" description="Basic and acidic residues" evidence="1">
    <location>
        <begin position="38"/>
        <end position="48"/>
    </location>
</feature>
<dbReference type="AlphaFoldDB" id="X1CCB6"/>
<name>X1CCB6_9ZZZZ</name>
<sequence>DQEDGYQEWIKGGNGKNEIDAQGAQHQKLAVGQIEDIGYPKDKGEAKGRQGIYPSLEDSGDE</sequence>
<protein>
    <submittedName>
        <fullName evidence="2">Uncharacterized protein</fullName>
    </submittedName>
</protein>
<accession>X1CCB6</accession>
<dbReference type="EMBL" id="BART01011193">
    <property type="protein sequence ID" value="GAG81906.1"/>
    <property type="molecule type" value="Genomic_DNA"/>
</dbReference>
<comment type="caution">
    <text evidence="2">The sequence shown here is derived from an EMBL/GenBank/DDBJ whole genome shotgun (WGS) entry which is preliminary data.</text>
</comment>
<proteinExistence type="predicted"/>
<evidence type="ECO:0000256" key="1">
    <source>
        <dbReference type="SAM" id="MobiDB-lite"/>
    </source>
</evidence>
<gene>
    <name evidence="2" type="ORF">S01H4_23956</name>
</gene>
<feature type="region of interest" description="Disordered" evidence="1">
    <location>
        <begin position="38"/>
        <end position="62"/>
    </location>
</feature>
<evidence type="ECO:0000313" key="2">
    <source>
        <dbReference type="EMBL" id="GAG81906.1"/>
    </source>
</evidence>
<reference evidence="2" key="1">
    <citation type="journal article" date="2014" name="Front. Microbiol.">
        <title>High frequency of phylogenetically diverse reductive dehalogenase-homologous genes in deep subseafloor sedimentary metagenomes.</title>
        <authorList>
            <person name="Kawai M."/>
            <person name="Futagami T."/>
            <person name="Toyoda A."/>
            <person name="Takaki Y."/>
            <person name="Nishi S."/>
            <person name="Hori S."/>
            <person name="Arai W."/>
            <person name="Tsubouchi T."/>
            <person name="Morono Y."/>
            <person name="Uchiyama I."/>
            <person name="Ito T."/>
            <person name="Fujiyama A."/>
            <person name="Inagaki F."/>
            <person name="Takami H."/>
        </authorList>
    </citation>
    <scope>NUCLEOTIDE SEQUENCE</scope>
    <source>
        <strain evidence="2">Expedition CK06-06</strain>
    </source>
</reference>
<organism evidence="2">
    <name type="scientific">marine sediment metagenome</name>
    <dbReference type="NCBI Taxonomy" id="412755"/>
    <lineage>
        <taxon>unclassified sequences</taxon>
        <taxon>metagenomes</taxon>
        <taxon>ecological metagenomes</taxon>
    </lineage>
</organism>
<feature type="non-terminal residue" evidence="2">
    <location>
        <position position="1"/>
    </location>
</feature>